<dbReference type="Pfam" id="PF07690">
    <property type="entry name" value="MFS_1"/>
    <property type="match status" value="1"/>
</dbReference>
<evidence type="ECO:0000256" key="3">
    <source>
        <dbReference type="ARBA" id="ARBA00022692"/>
    </source>
</evidence>
<dbReference type="PANTHER" id="PTHR12778:SF10">
    <property type="entry name" value="MAJOR FACILITATOR SUPERFAMILY DOMAIN-CONTAINING PROTEIN 3"/>
    <property type="match status" value="1"/>
</dbReference>
<feature type="transmembrane region" description="Helical" evidence="6">
    <location>
        <begin position="42"/>
        <end position="65"/>
    </location>
</feature>
<sequence>MTVEKKASLWDAFTSWRLGAVTLLSLSSGLPLGLVITAVPAWLAVAGVDIKTIGLITLVQLPYGFKFVWSPLLDRLRPPFLGSRRGWILVSQLVLAAFVAGLGFLAATLPTCEPGSATCTSMPTPDAAVVSAIAGFTFLIAFASASYDIAYDAYAVEVLHKNEHGAAVGARSALYRAGMWMSGNIAITLGPVWGWKWTLIAQAGIYLAMLPVTVFAPEPPPIEGRPQTLREAVWLPFVGMLGRPRALEIIAFVLLYRLADSIAGALVSPFLLQKGFSSLDVGVIRGGVGVAGTLLGTILGGVLAGRVGVGRALWICGVLQIVSNSGYAVIAEIAPATGVVTVPLIDLTTSLPLQSAIFIETLTGGMGWGAFGVLLLRLTDKRFPATQYALFSSLVGLARTFVGPPAGVMADALGWRDFFLLTMAFGVPGMVMLKRFVPWSQEPKEISGEAVEALPPGAAWGAGPLVGWGLVAGLVSGFGSLTVSALLVAVKSWRESKVFDFGAAIHRVLAPAAWTEGIDLVNALVFALMGGVAVAAYLAARGRPVRAE</sequence>
<gene>
    <name evidence="7" type="ORF">DI536_11180</name>
</gene>
<keyword evidence="5 6" id="KW-0472">Membrane</keyword>
<proteinExistence type="predicted"/>
<protein>
    <submittedName>
        <fullName evidence="7">MFS transporter</fullName>
    </submittedName>
</protein>
<dbReference type="Proteomes" id="UP000249061">
    <property type="component" value="Unassembled WGS sequence"/>
</dbReference>
<dbReference type="InterPro" id="IPR004752">
    <property type="entry name" value="AmpG_permease/AT-1"/>
</dbReference>
<feature type="transmembrane region" description="Helical" evidence="6">
    <location>
        <begin position="127"/>
        <end position="147"/>
    </location>
</feature>
<dbReference type="SUPFAM" id="SSF103473">
    <property type="entry name" value="MFS general substrate transporter"/>
    <property type="match status" value="1"/>
</dbReference>
<evidence type="ECO:0000256" key="1">
    <source>
        <dbReference type="ARBA" id="ARBA00004141"/>
    </source>
</evidence>
<feature type="transmembrane region" description="Helical" evidence="6">
    <location>
        <begin position="86"/>
        <end position="107"/>
    </location>
</feature>
<organism evidence="7 8">
    <name type="scientific">Archangium gephyra</name>
    <dbReference type="NCBI Taxonomy" id="48"/>
    <lineage>
        <taxon>Bacteria</taxon>
        <taxon>Pseudomonadati</taxon>
        <taxon>Myxococcota</taxon>
        <taxon>Myxococcia</taxon>
        <taxon>Myxococcales</taxon>
        <taxon>Cystobacterineae</taxon>
        <taxon>Archangiaceae</taxon>
        <taxon>Archangium</taxon>
    </lineage>
</organism>
<feature type="transmembrane region" description="Helical" evidence="6">
    <location>
        <begin position="283"/>
        <end position="305"/>
    </location>
</feature>
<name>A0A2W5TJA3_9BACT</name>
<feature type="transmembrane region" description="Helical" evidence="6">
    <location>
        <begin position="249"/>
        <end position="271"/>
    </location>
</feature>
<evidence type="ECO:0000313" key="8">
    <source>
        <dbReference type="Proteomes" id="UP000249061"/>
    </source>
</evidence>
<feature type="transmembrane region" description="Helical" evidence="6">
    <location>
        <begin position="356"/>
        <end position="376"/>
    </location>
</feature>
<feature type="transmembrane region" description="Helical" evidence="6">
    <location>
        <begin position="465"/>
        <end position="490"/>
    </location>
</feature>
<evidence type="ECO:0000313" key="7">
    <source>
        <dbReference type="EMBL" id="PZR13887.1"/>
    </source>
</evidence>
<keyword evidence="2" id="KW-0813">Transport</keyword>
<feature type="transmembrane region" description="Helical" evidence="6">
    <location>
        <begin position="388"/>
        <end position="406"/>
    </location>
</feature>
<comment type="caution">
    <text evidence="7">The sequence shown here is derived from an EMBL/GenBank/DDBJ whole genome shotgun (WGS) entry which is preliminary data.</text>
</comment>
<keyword evidence="4 6" id="KW-1133">Transmembrane helix</keyword>
<evidence type="ECO:0000256" key="4">
    <source>
        <dbReference type="ARBA" id="ARBA00022989"/>
    </source>
</evidence>
<evidence type="ECO:0000256" key="5">
    <source>
        <dbReference type="ARBA" id="ARBA00023136"/>
    </source>
</evidence>
<evidence type="ECO:0000256" key="2">
    <source>
        <dbReference type="ARBA" id="ARBA00022448"/>
    </source>
</evidence>
<dbReference type="InterPro" id="IPR011701">
    <property type="entry name" value="MFS"/>
</dbReference>
<accession>A0A2W5TJA3</accession>
<evidence type="ECO:0000256" key="6">
    <source>
        <dbReference type="SAM" id="Phobius"/>
    </source>
</evidence>
<keyword evidence="3 6" id="KW-0812">Transmembrane</keyword>
<dbReference type="PANTHER" id="PTHR12778">
    <property type="entry name" value="SOLUTE CARRIER FAMILY 33 ACETYL-COA TRANSPORTER -RELATED"/>
    <property type="match status" value="1"/>
</dbReference>
<reference evidence="7 8" key="1">
    <citation type="submission" date="2017-08" db="EMBL/GenBank/DDBJ databases">
        <title>Infants hospitalized years apart are colonized by the same room-sourced microbial strains.</title>
        <authorList>
            <person name="Brooks B."/>
            <person name="Olm M.R."/>
            <person name="Firek B.A."/>
            <person name="Baker R."/>
            <person name="Thomas B.C."/>
            <person name="Morowitz M.J."/>
            <person name="Banfield J.F."/>
        </authorList>
    </citation>
    <scope>NUCLEOTIDE SEQUENCE [LARGE SCALE GENOMIC DNA]</scope>
    <source>
        <strain evidence="7">S2_003_000_R2_14</strain>
    </source>
</reference>
<dbReference type="InterPro" id="IPR036259">
    <property type="entry name" value="MFS_trans_sf"/>
</dbReference>
<comment type="subcellular location">
    <subcellularLocation>
        <location evidence="1">Membrane</location>
        <topology evidence="1">Multi-pass membrane protein</topology>
    </subcellularLocation>
</comment>
<dbReference type="Gene3D" id="1.20.1250.20">
    <property type="entry name" value="MFS general substrate transporter like domains"/>
    <property type="match status" value="2"/>
</dbReference>
<dbReference type="AlphaFoldDB" id="A0A2W5TJA3"/>
<feature type="transmembrane region" description="Helical" evidence="6">
    <location>
        <begin position="16"/>
        <end position="36"/>
    </location>
</feature>
<dbReference type="GO" id="GO:0022857">
    <property type="term" value="F:transmembrane transporter activity"/>
    <property type="evidence" value="ECO:0007669"/>
    <property type="project" value="InterPro"/>
</dbReference>
<dbReference type="EMBL" id="QFQP01000008">
    <property type="protein sequence ID" value="PZR13887.1"/>
    <property type="molecule type" value="Genomic_DNA"/>
</dbReference>
<feature type="transmembrane region" description="Helical" evidence="6">
    <location>
        <begin position="312"/>
        <end position="336"/>
    </location>
</feature>
<dbReference type="GO" id="GO:0016020">
    <property type="term" value="C:membrane"/>
    <property type="evidence" value="ECO:0007669"/>
    <property type="project" value="UniProtKB-SubCell"/>
</dbReference>
<feature type="transmembrane region" description="Helical" evidence="6">
    <location>
        <begin position="520"/>
        <end position="540"/>
    </location>
</feature>